<feature type="compositionally biased region" description="Polar residues" evidence="3">
    <location>
        <begin position="172"/>
        <end position="186"/>
    </location>
</feature>
<keyword evidence="5" id="KW-1185">Reference proteome</keyword>
<proteinExistence type="predicted"/>
<reference evidence="4" key="1">
    <citation type="submission" date="2021-01" db="EMBL/GenBank/DDBJ databases">
        <authorList>
            <person name="Li R."/>
            <person name="Bekaert M."/>
        </authorList>
    </citation>
    <scope>NUCLEOTIDE SEQUENCE</scope>
    <source>
        <strain evidence="4">Farmed</strain>
    </source>
</reference>
<dbReference type="PROSITE" id="PS00118">
    <property type="entry name" value="PA2_HIS"/>
    <property type="match status" value="1"/>
</dbReference>
<dbReference type="EC" id="3.1.1.4" evidence="4"/>
<dbReference type="InterPro" id="IPR010711">
    <property type="entry name" value="PLA2G12"/>
</dbReference>
<comment type="subcellular location">
    <subcellularLocation>
        <location evidence="1">Secreted</location>
    </subcellularLocation>
</comment>
<feature type="compositionally biased region" description="Polar residues" evidence="3">
    <location>
        <begin position="148"/>
        <end position="165"/>
    </location>
</feature>
<dbReference type="OrthoDB" id="3935740at2759"/>
<dbReference type="Gene3D" id="1.20.90.10">
    <property type="entry name" value="Phospholipase A2 domain"/>
    <property type="match status" value="1"/>
</dbReference>
<dbReference type="AlphaFoldDB" id="A0A812EKL4"/>
<keyword evidence="2" id="KW-0964">Secreted</keyword>
<dbReference type="GO" id="GO:0004623">
    <property type="term" value="F:phospholipase A2 activity"/>
    <property type="evidence" value="ECO:0007669"/>
    <property type="project" value="UniProtKB-EC"/>
</dbReference>
<feature type="compositionally biased region" description="Basic and acidic residues" evidence="3">
    <location>
        <begin position="239"/>
        <end position="260"/>
    </location>
</feature>
<gene>
    <name evidence="4" type="ORF">SPHA_74211</name>
</gene>
<dbReference type="Proteomes" id="UP000597762">
    <property type="component" value="Unassembled WGS sequence"/>
</dbReference>
<dbReference type="PANTHER" id="PTHR12824:SF8">
    <property type="entry name" value="GXIVSPLA2, ISOFORM A"/>
    <property type="match status" value="1"/>
</dbReference>
<evidence type="ECO:0000313" key="5">
    <source>
        <dbReference type="Proteomes" id="UP000597762"/>
    </source>
</evidence>
<dbReference type="Pfam" id="PF06951">
    <property type="entry name" value="PLA2G12"/>
    <property type="match status" value="1"/>
</dbReference>
<evidence type="ECO:0000313" key="4">
    <source>
        <dbReference type="EMBL" id="CAE1324445.1"/>
    </source>
</evidence>
<dbReference type="GO" id="GO:0016042">
    <property type="term" value="P:lipid catabolic process"/>
    <property type="evidence" value="ECO:0007669"/>
    <property type="project" value="InterPro"/>
</dbReference>
<feature type="region of interest" description="Disordered" evidence="3">
    <location>
        <begin position="133"/>
        <end position="299"/>
    </location>
</feature>
<comment type="caution">
    <text evidence="4">The sequence shown here is derived from an EMBL/GenBank/DDBJ whole genome shotgun (WGS) entry which is preliminary data.</text>
</comment>
<dbReference type="GO" id="GO:0005576">
    <property type="term" value="C:extracellular region"/>
    <property type="evidence" value="ECO:0007669"/>
    <property type="project" value="UniProtKB-SubCell"/>
</dbReference>
<keyword evidence="4" id="KW-0378">Hydrolase</keyword>
<dbReference type="GO" id="GO:0006644">
    <property type="term" value="P:phospholipid metabolic process"/>
    <property type="evidence" value="ECO:0007669"/>
    <property type="project" value="InterPro"/>
</dbReference>
<evidence type="ECO:0000256" key="3">
    <source>
        <dbReference type="SAM" id="MobiDB-lite"/>
    </source>
</evidence>
<organism evidence="4 5">
    <name type="scientific">Acanthosepion pharaonis</name>
    <name type="common">Pharaoh cuttlefish</name>
    <name type="synonym">Sepia pharaonis</name>
    <dbReference type="NCBI Taxonomy" id="158019"/>
    <lineage>
        <taxon>Eukaryota</taxon>
        <taxon>Metazoa</taxon>
        <taxon>Spiralia</taxon>
        <taxon>Lophotrochozoa</taxon>
        <taxon>Mollusca</taxon>
        <taxon>Cephalopoda</taxon>
        <taxon>Coleoidea</taxon>
        <taxon>Decapodiformes</taxon>
        <taxon>Sepiida</taxon>
        <taxon>Sepiina</taxon>
        <taxon>Sepiidae</taxon>
        <taxon>Acanthosepion</taxon>
    </lineage>
</organism>
<protein>
    <submittedName>
        <fullName evidence="4">PLA2G</fullName>
        <ecNumber evidence="4">3.1.1.4</ecNumber>
    </submittedName>
</protein>
<sequence>MVRSLTGFGKGGPCHFKCPDGSMPRPNPVHASTTNGCGVFGFQVDSQLFPAVTTCCEKHDICYDKCNSDKSKCDTDFQTCLRMICKNLHKATGGTELYEGCVSIADLAYKATDAAGCKTFLESQSNACICDGSQGTDGKPPPPGWKGTDQNSTTPPNADTATHTNLPPDKSGSANSKDTSADSFSASEKKKSGSFDDLNKKSKSKDKSQQGKEENPNSFGQEDSQGNVIYDHANIIKTNMDKTNNRQRGKYEDRKKDQKGSGKKKHVHYNDEEFDSDEDSDTRGGKLPRRKGGKRRDEF</sequence>
<accession>A0A812EKL4</accession>
<dbReference type="GO" id="GO:0050482">
    <property type="term" value="P:arachidonate secretion"/>
    <property type="evidence" value="ECO:0007669"/>
    <property type="project" value="InterPro"/>
</dbReference>
<feature type="compositionally biased region" description="Basic residues" evidence="3">
    <location>
        <begin position="286"/>
        <end position="299"/>
    </location>
</feature>
<dbReference type="SUPFAM" id="SSF48619">
    <property type="entry name" value="Phospholipase A2, PLA2"/>
    <property type="match status" value="1"/>
</dbReference>
<dbReference type="EMBL" id="CAHIKZ030005409">
    <property type="protein sequence ID" value="CAE1324445.1"/>
    <property type="molecule type" value="Genomic_DNA"/>
</dbReference>
<evidence type="ECO:0000256" key="1">
    <source>
        <dbReference type="ARBA" id="ARBA00004613"/>
    </source>
</evidence>
<dbReference type="GO" id="GO:0005509">
    <property type="term" value="F:calcium ion binding"/>
    <property type="evidence" value="ECO:0007669"/>
    <property type="project" value="InterPro"/>
</dbReference>
<name>A0A812EKL4_ACAPH</name>
<feature type="compositionally biased region" description="Basic and acidic residues" evidence="3">
    <location>
        <begin position="187"/>
        <end position="215"/>
    </location>
</feature>
<evidence type="ECO:0000256" key="2">
    <source>
        <dbReference type="ARBA" id="ARBA00022525"/>
    </source>
</evidence>
<dbReference type="InterPro" id="IPR036444">
    <property type="entry name" value="PLipase_A2_dom_sf"/>
</dbReference>
<feature type="compositionally biased region" description="Polar residues" evidence="3">
    <location>
        <begin position="216"/>
        <end position="227"/>
    </location>
</feature>
<dbReference type="InterPro" id="IPR033113">
    <property type="entry name" value="PLA2_histidine"/>
</dbReference>
<dbReference type="PANTHER" id="PTHR12824">
    <property type="entry name" value="GROUP XII SECRETORY PHOSPHOLIPASE A2 FAMILY MEMBER"/>
    <property type="match status" value="1"/>
</dbReference>